<evidence type="ECO:0008006" key="2">
    <source>
        <dbReference type="Google" id="ProtNLM"/>
    </source>
</evidence>
<dbReference type="Gene3D" id="2.60.120.560">
    <property type="entry name" value="Exo-inulinase, domain 1"/>
    <property type="match status" value="1"/>
</dbReference>
<evidence type="ECO:0000313" key="1">
    <source>
        <dbReference type="EMBL" id="SVD58872.1"/>
    </source>
</evidence>
<protein>
    <recommendedName>
        <fullName evidence="2">3-keto-disaccharide hydrolase domain-containing protein</fullName>
    </recommendedName>
</protein>
<dbReference type="AlphaFoldDB" id="A0A382WJB9"/>
<dbReference type="EMBL" id="UINC01160303">
    <property type="protein sequence ID" value="SVD58872.1"/>
    <property type="molecule type" value="Genomic_DNA"/>
</dbReference>
<accession>A0A382WJB9</accession>
<gene>
    <name evidence="1" type="ORF">METZ01_LOCUS411726</name>
</gene>
<name>A0A382WJB9_9ZZZZ</name>
<sequence length="216" mass="24155">MKHIISIILLTSCLFSQVAPDTTFDLSLLATGEKWAVFNRTVTRVEDGEKTGVYLDEKPGQGVAWLPSFKIGDGVIEIDLKGRNEPGRSFVGIAFHGINAEKYEAVYLRPFNFRAESEARRSHSIQYVLVPSHEWRRLRTEHPGQYESAIVSPPSSEAWVHLRLELDGPTVRVFIDNASEPALVVDRIGVVEKGWIGLWVGHNSDGMFANLKVSPK</sequence>
<organism evidence="1">
    <name type="scientific">marine metagenome</name>
    <dbReference type="NCBI Taxonomy" id="408172"/>
    <lineage>
        <taxon>unclassified sequences</taxon>
        <taxon>metagenomes</taxon>
        <taxon>ecological metagenomes</taxon>
    </lineage>
</organism>
<reference evidence="1" key="1">
    <citation type="submission" date="2018-05" db="EMBL/GenBank/DDBJ databases">
        <authorList>
            <person name="Lanie J.A."/>
            <person name="Ng W.-L."/>
            <person name="Kazmierczak K.M."/>
            <person name="Andrzejewski T.M."/>
            <person name="Davidsen T.M."/>
            <person name="Wayne K.J."/>
            <person name="Tettelin H."/>
            <person name="Glass J.I."/>
            <person name="Rusch D."/>
            <person name="Podicherti R."/>
            <person name="Tsui H.-C.T."/>
            <person name="Winkler M.E."/>
        </authorList>
    </citation>
    <scope>NUCLEOTIDE SEQUENCE</scope>
</reference>
<proteinExistence type="predicted"/>